<evidence type="ECO:0000256" key="9">
    <source>
        <dbReference type="SAM" id="SignalP"/>
    </source>
</evidence>
<name>A0A670J0L3_PODMU</name>
<dbReference type="Gene3D" id="2.60.40.10">
    <property type="entry name" value="Immunoglobulins"/>
    <property type="match status" value="1"/>
</dbReference>
<dbReference type="GeneTree" id="ENSGT00510000048500"/>
<dbReference type="GO" id="GO:0004917">
    <property type="term" value="F:interleukin-7 receptor activity"/>
    <property type="evidence" value="ECO:0007669"/>
    <property type="project" value="Ensembl"/>
</dbReference>
<keyword evidence="4 8" id="KW-1133">Transmembrane helix</keyword>
<dbReference type="GeneID" id="114606663"/>
<dbReference type="InterPro" id="IPR013783">
    <property type="entry name" value="Ig-like_fold"/>
</dbReference>
<dbReference type="GO" id="GO:0005829">
    <property type="term" value="C:cytosol"/>
    <property type="evidence" value="ECO:0007669"/>
    <property type="project" value="Ensembl"/>
</dbReference>
<dbReference type="OMA" id="AYEGMWP"/>
<sequence length="454" mass="51100">MAAASPALCAFFFILLPAIAAESGLEDYSGFGTCAESEMDMDFTCVVRMPAIQTNILLCNITKTGMNLREAIAQFTLYGEKTSSCLMESQLQGKCPFENVEFINPVEVCLSVTTIQQCVECQTLKASDIIKPEAPFDLGIIYEEEADEYFVNFSTPHHGWYLEGHLMHELAYRQENKHWTSRQTEYLTLKFLAKEFQLGTYEMKVRSKPNGKDFKGTWSEWSSSKSFETAAKNYNSNIRAMTASILCFFALFAVIALIPILWKNRIKPAVWPTLPNHKKTLDKLCHKLRKNSEVSFFSPESLEHVPIHKVDSIRAKSERLLLAWDFDVPEKMGKGLEQKNLVHINHGWLKLPLAYEGMWPAETLDKHVDRRLLAPEDDTLINANPYEKGGIGDQDGGSDALLNHASSSTHPAAILPGPESDNCLQAYADVTVPNKEEAYVTMASFFENKGNFQN</sequence>
<evidence type="ECO:0000256" key="3">
    <source>
        <dbReference type="ARBA" id="ARBA00022729"/>
    </source>
</evidence>
<dbReference type="SUPFAM" id="SSF49265">
    <property type="entry name" value="Fibronectin type III"/>
    <property type="match status" value="1"/>
</dbReference>
<keyword evidence="6" id="KW-0675">Receptor</keyword>
<dbReference type="GO" id="GO:0030097">
    <property type="term" value="P:hemopoiesis"/>
    <property type="evidence" value="ECO:0007669"/>
    <property type="project" value="TreeGrafter"/>
</dbReference>
<evidence type="ECO:0000256" key="1">
    <source>
        <dbReference type="ARBA" id="ARBA00004167"/>
    </source>
</evidence>
<evidence type="ECO:0000256" key="5">
    <source>
        <dbReference type="ARBA" id="ARBA00023136"/>
    </source>
</evidence>
<accession>A0A670J0L3</accession>
<dbReference type="InterPro" id="IPR036116">
    <property type="entry name" value="FN3_sf"/>
</dbReference>
<evidence type="ECO:0000256" key="7">
    <source>
        <dbReference type="SAM" id="MobiDB-lite"/>
    </source>
</evidence>
<comment type="subcellular location">
    <subcellularLocation>
        <location evidence="1">Membrane</location>
        <topology evidence="1">Single-pass membrane protein</topology>
    </subcellularLocation>
</comment>
<keyword evidence="11" id="KW-1185">Reference proteome</keyword>
<feature type="signal peptide" evidence="9">
    <location>
        <begin position="1"/>
        <end position="21"/>
    </location>
</feature>
<dbReference type="GO" id="GO:0009897">
    <property type="term" value="C:external side of plasma membrane"/>
    <property type="evidence" value="ECO:0007669"/>
    <property type="project" value="TreeGrafter"/>
</dbReference>
<evidence type="ECO:0000256" key="8">
    <source>
        <dbReference type="SAM" id="Phobius"/>
    </source>
</evidence>
<proteinExistence type="predicted"/>
<evidence type="ECO:0000256" key="2">
    <source>
        <dbReference type="ARBA" id="ARBA00022692"/>
    </source>
</evidence>
<reference evidence="10 11" key="1">
    <citation type="journal article" date="2019" name="Proc. Natl. Acad. Sci. U.S.A.">
        <title>Regulatory changes in pterin and carotenoid genes underlie balanced color polymorphisms in the wall lizard.</title>
        <authorList>
            <person name="Andrade P."/>
            <person name="Pinho C."/>
            <person name="Perez I de Lanuza G."/>
            <person name="Afonso S."/>
            <person name="Brejcha J."/>
            <person name="Rubin C.J."/>
            <person name="Wallerman O."/>
            <person name="Pereira P."/>
            <person name="Sabatino S.J."/>
            <person name="Bellati A."/>
            <person name="Pellitteri-Rosa D."/>
            <person name="Bosakova Z."/>
            <person name="Bunikis I."/>
            <person name="Carretero M.A."/>
            <person name="Feiner N."/>
            <person name="Marsik P."/>
            <person name="Pauperio F."/>
            <person name="Salvi D."/>
            <person name="Soler L."/>
            <person name="While G.M."/>
            <person name="Uller T."/>
            <person name="Font E."/>
            <person name="Andersson L."/>
            <person name="Carneiro M."/>
        </authorList>
    </citation>
    <scope>NUCLEOTIDE SEQUENCE</scope>
</reference>
<feature type="transmembrane region" description="Helical" evidence="8">
    <location>
        <begin position="240"/>
        <end position="262"/>
    </location>
</feature>
<dbReference type="PANTHER" id="PTHR23037:SF27">
    <property type="entry name" value="INTERLEUKIN-7 RECEPTOR SUBUNIT ALPHA"/>
    <property type="match status" value="1"/>
</dbReference>
<dbReference type="AlphaFoldDB" id="A0A670J0L3"/>
<dbReference type="PANTHER" id="PTHR23037">
    <property type="entry name" value="CYTOKINE RECEPTOR"/>
    <property type="match status" value="1"/>
</dbReference>
<dbReference type="GO" id="GO:0008284">
    <property type="term" value="P:positive regulation of cell population proliferation"/>
    <property type="evidence" value="ECO:0007669"/>
    <property type="project" value="Ensembl"/>
</dbReference>
<evidence type="ECO:0000256" key="6">
    <source>
        <dbReference type="ARBA" id="ARBA00023170"/>
    </source>
</evidence>
<gene>
    <name evidence="10" type="primary">IL7R</name>
</gene>
<keyword evidence="2 8" id="KW-0812">Transmembrane</keyword>
<keyword evidence="3 9" id="KW-0732">Signal</keyword>
<dbReference type="CTD" id="3575"/>
<dbReference type="KEGG" id="pmua:114606663"/>
<keyword evidence="5 8" id="KW-0472">Membrane</keyword>
<dbReference type="GO" id="GO:0046427">
    <property type="term" value="P:positive regulation of receptor signaling pathway via JAK-STAT"/>
    <property type="evidence" value="ECO:0007669"/>
    <property type="project" value="TreeGrafter"/>
</dbReference>
<dbReference type="Ensembl" id="ENSPMRT00000018265.1">
    <property type="protein sequence ID" value="ENSPMRP00000017149.1"/>
    <property type="gene ID" value="ENSPMRG00000011367.1"/>
</dbReference>
<evidence type="ECO:0000256" key="4">
    <source>
        <dbReference type="ARBA" id="ARBA00022989"/>
    </source>
</evidence>
<reference evidence="10" key="3">
    <citation type="submission" date="2025-09" db="UniProtKB">
        <authorList>
            <consortium name="Ensembl"/>
        </authorList>
    </citation>
    <scope>IDENTIFICATION</scope>
</reference>
<feature type="region of interest" description="Disordered" evidence="7">
    <location>
        <begin position="385"/>
        <end position="404"/>
    </location>
</feature>
<protein>
    <submittedName>
        <fullName evidence="10">Interleukin 7 receptor</fullName>
    </submittedName>
</protein>
<dbReference type="OrthoDB" id="8611929at2759"/>
<organism evidence="10 11">
    <name type="scientific">Podarcis muralis</name>
    <name type="common">Wall lizard</name>
    <name type="synonym">Lacerta muralis</name>
    <dbReference type="NCBI Taxonomy" id="64176"/>
    <lineage>
        <taxon>Eukaryota</taxon>
        <taxon>Metazoa</taxon>
        <taxon>Chordata</taxon>
        <taxon>Craniata</taxon>
        <taxon>Vertebrata</taxon>
        <taxon>Euteleostomi</taxon>
        <taxon>Lepidosauria</taxon>
        <taxon>Squamata</taxon>
        <taxon>Bifurcata</taxon>
        <taxon>Unidentata</taxon>
        <taxon>Episquamata</taxon>
        <taxon>Laterata</taxon>
        <taxon>Lacertibaenia</taxon>
        <taxon>Lacertidae</taxon>
        <taxon>Podarcis</taxon>
    </lineage>
</organism>
<evidence type="ECO:0000313" key="10">
    <source>
        <dbReference type="Ensembl" id="ENSPMRP00000017149.1"/>
    </source>
</evidence>
<dbReference type="GO" id="GO:0005654">
    <property type="term" value="C:nucleoplasm"/>
    <property type="evidence" value="ECO:0007669"/>
    <property type="project" value="Ensembl"/>
</dbReference>
<reference evidence="10" key="2">
    <citation type="submission" date="2025-08" db="UniProtKB">
        <authorList>
            <consortium name="Ensembl"/>
        </authorList>
    </citation>
    <scope>IDENTIFICATION</scope>
</reference>
<dbReference type="RefSeq" id="XP_028604955.1">
    <property type="nucleotide sequence ID" value="XM_028749122.1"/>
</dbReference>
<dbReference type="Proteomes" id="UP000472272">
    <property type="component" value="Chromosome 11"/>
</dbReference>
<feature type="chain" id="PRO_5025421996" evidence="9">
    <location>
        <begin position="22"/>
        <end position="454"/>
    </location>
</feature>
<evidence type="ECO:0000313" key="11">
    <source>
        <dbReference type="Proteomes" id="UP000472272"/>
    </source>
</evidence>
<dbReference type="GO" id="GO:0019725">
    <property type="term" value="P:cellular homeostasis"/>
    <property type="evidence" value="ECO:0007669"/>
    <property type="project" value="Ensembl"/>
</dbReference>